<sequence length="207" mass="22844">MPSLQSSSVSGMSAGVHYPGRVLSAIKEPPWSAHACAALSRKRAAPQPSGASRHCLPDLHPGRFRATDHHSLSSRVFTVNNSVLLKVSEETLHPNGNVVGCGSEQVSLVLDDERPTDTHSACRRTKDSSAPYELLDAVSHTTRPTPEKKHARRSRMRKELVSSRIRPLSDPSRRSTLTSITPTPTLHMREPPLTKPPSRLRMMRKRS</sequence>
<evidence type="ECO:0000256" key="1">
    <source>
        <dbReference type="SAM" id="MobiDB-lite"/>
    </source>
</evidence>
<organism evidence="2 3">
    <name type="scientific">Trematosphaeria pertusa</name>
    <dbReference type="NCBI Taxonomy" id="390896"/>
    <lineage>
        <taxon>Eukaryota</taxon>
        <taxon>Fungi</taxon>
        <taxon>Dikarya</taxon>
        <taxon>Ascomycota</taxon>
        <taxon>Pezizomycotina</taxon>
        <taxon>Dothideomycetes</taxon>
        <taxon>Pleosporomycetidae</taxon>
        <taxon>Pleosporales</taxon>
        <taxon>Massarineae</taxon>
        <taxon>Trematosphaeriaceae</taxon>
        <taxon>Trematosphaeria</taxon>
    </lineage>
</organism>
<gene>
    <name evidence="2" type="ORF">BU26DRAFT_224226</name>
</gene>
<dbReference type="RefSeq" id="XP_033688504.1">
    <property type="nucleotide sequence ID" value="XM_033820790.1"/>
</dbReference>
<evidence type="ECO:0000313" key="3">
    <source>
        <dbReference type="Proteomes" id="UP000800094"/>
    </source>
</evidence>
<feature type="compositionally biased region" description="Low complexity" evidence="1">
    <location>
        <begin position="174"/>
        <end position="186"/>
    </location>
</feature>
<feature type="region of interest" description="Disordered" evidence="1">
    <location>
        <begin position="138"/>
        <end position="207"/>
    </location>
</feature>
<protein>
    <submittedName>
        <fullName evidence="2">Uncharacterized protein</fullName>
    </submittedName>
</protein>
<dbReference type="AlphaFoldDB" id="A0A6A6IV61"/>
<dbReference type="Proteomes" id="UP000800094">
    <property type="component" value="Unassembled WGS sequence"/>
</dbReference>
<accession>A0A6A6IV61</accession>
<name>A0A6A6IV61_9PLEO</name>
<dbReference type="GeneID" id="54574120"/>
<reference evidence="2" key="1">
    <citation type="journal article" date="2020" name="Stud. Mycol.">
        <title>101 Dothideomycetes genomes: a test case for predicting lifestyles and emergence of pathogens.</title>
        <authorList>
            <person name="Haridas S."/>
            <person name="Albert R."/>
            <person name="Binder M."/>
            <person name="Bloem J."/>
            <person name="Labutti K."/>
            <person name="Salamov A."/>
            <person name="Andreopoulos B."/>
            <person name="Baker S."/>
            <person name="Barry K."/>
            <person name="Bills G."/>
            <person name="Bluhm B."/>
            <person name="Cannon C."/>
            <person name="Castanera R."/>
            <person name="Culley D."/>
            <person name="Daum C."/>
            <person name="Ezra D."/>
            <person name="Gonzalez J."/>
            <person name="Henrissat B."/>
            <person name="Kuo A."/>
            <person name="Liang C."/>
            <person name="Lipzen A."/>
            <person name="Lutzoni F."/>
            <person name="Magnuson J."/>
            <person name="Mondo S."/>
            <person name="Nolan M."/>
            <person name="Ohm R."/>
            <person name="Pangilinan J."/>
            <person name="Park H.-J."/>
            <person name="Ramirez L."/>
            <person name="Alfaro M."/>
            <person name="Sun H."/>
            <person name="Tritt A."/>
            <person name="Yoshinaga Y."/>
            <person name="Zwiers L.-H."/>
            <person name="Turgeon B."/>
            <person name="Goodwin S."/>
            <person name="Spatafora J."/>
            <person name="Crous P."/>
            <person name="Grigoriev I."/>
        </authorList>
    </citation>
    <scope>NUCLEOTIDE SEQUENCE</scope>
    <source>
        <strain evidence="2">CBS 122368</strain>
    </source>
</reference>
<keyword evidence="3" id="KW-1185">Reference proteome</keyword>
<dbReference type="EMBL" id="ML987191">
    <property type="protein sequence ID" value="KAF2253500.1"/>
    <property type="molecule type" value="Genomic_DNA"/>
</dbReference>
<evidence type="ECO:0000313" key="2">
    <source>
        <dbReference type="EMBL" id="KAF2253500.1"/>
    </source>
</evidence>
<proteinExistence type="predicted"/>